<dbReference type="Proteomes" id="UP000240717">
    <property type="component" value="Unassembled WGS sequence"/>
</dbReference>
<dbReference type="SMART" id="SM00839">
    <property type="entry name" value="ELFV_dehydrog"/>
    <property type="match status" value="1"/>
</dbReference>
<dbReference type="Pfam" id="PF02812">
    <property type="entry name" value="ELFV_dehydrog_N"/>
    <property type="match status" value="1"/>
</dbReference>
<dbReference type="GO" id="GO:0004352">
    <property type="term" value="F:glutamate dehydrogenase (NAD+) activity"/>
    <property type="evidence" value="ECO:0007669"/>
    <property type="project" value="UniProtKB-EC"/>
</dbReference>
<evidence type="ECO:0000256" key="7">
    <source>
        <dbReference type="RuleBase" id="RU004417"/>
    </source>
</evidence>
<feature type="domain" description="Glutamate/phenylalanine/leucine/valine/L-tryptophan dehydrogenase C-terminal" evidence="8">
    <location>
        <begin position="144"/>
        <end position="352"/>
    </location>
</feature>
<dbReference type="AlphaFoldDB" id="A0A2T4Q182"/>
<evidence type="ECO:0000256" key="3">
    <source>
        <dbReference type="ARBA" id="ARBA00023002"/>
    </source>
</evidence>
<dbReference type="CDD" id="cd01075">
    <property type="entry name" value="NAD_bind_Leu_Phe_Val_DH"/>
    <property type="match status" value="1"/>
</dbReference>
<reference evidence="9 10" key="1">
    <citation type="journal article" date="2016" name="Front. Microbiol.">
        <title>Comprehensive Phylogenetic Analysis of Bovine Non-aureus Staphylococci Species Based on Whole-Genome Sequencing.</title>
        <authorList>
            <person name="Naushad S."/>
            <person name="Barkema H.W."/>
            <person name="Luby C."/>
            <person name="Condas L.A."/>
            <person name="Nobrega D.B."/>
            <person name="Carson D.A."/>
            <person name="De Buck J."/>
        </authorList>
    </citation>
    <scope>NUCLEOTIDE SEQUENCE [LARGE SCALE GENOMIC DNA]</scope>
    <source>
        <strain evidence="9 10">SNUC 2993</strain>
    </source>
</reference>
<dbReference type="GO" id="GO:0006520">
    <property type="term" value="P:amino acid metabolic process"/>
    <property type="evidence" value="ECO:0007669"/>
    <property type="project" value="InterPro"/>
</dbReference>
<dbReference type="RefSeq" id="WP_002451455.1">
    <property type="nucleotide sequence ID" value="NZ_CP054017.1"/>
</dbReference>
<dbReference type="InterPro" id="IPR006095">
    <property type="entry name" value="Glu/Leu/Phe/Val/Trp_DH"/>
</dbReference>
<dbReference type="PROSITE" id="PS00074">
    <property type="entry name" value="GLFV_DEHYDROGENASE"/>
    <property type="match status" value="1"/>
</dbReference>
<dbReference type="EMBL" id="PZEV01000013">
    <property type="protein sequence ID" value="PTI51432.1"/>
    <property type="molecule type" value="Genomic_DNA"/>
</dbReference>
<dbReference type="PANTHER" id="PTHR42722">
    <property type="entry name" value="LEUCINE DEHYDROGENASE"/>
    <property type="match status" value="1"/>
</dbReference>
<dbReference type="Gene3D" id="3.40.50.10860">
    <property type="entry name" value="Leucine Dehydrogenase, chain A, domain 1"/>
    <property type="match status" value="1"/>
</dbReference>
<evidence type="ECO:0000259" key="8">
    <source>
        <dbReference type="SMART" id="SM00839"/>
    </source>
</evidence>
<dbReference type="InterPro" id="IPR006096">
    <property type="entry name" value="Glu/Leu/Phe/Val/Trp_DH_C"/>
</dbReference>
<accession>A0A2T4Q182</accession>
<evidence type="ECO:0000313" key="9">
    <source>
        <dbReference type="EMBL" id="PTI51432.1"/>
    </source>
</evidence>
<dbReference type="PIRSF" id="PIRSF000188">
    <property type="entry name" value="Phe_leu_dh"/>
    <property type="match status" value="1"/>
</dbReference>
<feature type="active site" description="Proton donor/acceptor" evidence="6">
    <location>
        <position position="80"/>
    </location>
</feature>
<sequence>MIFETMEQEDYEQIVFCQDQSTGLKAIICIHDTTLGPALGGCRVRNDYASEEEAIEDAMNLARGMTYKNAAAGLDLGGGKTVVMGSPNKEDEEAFYRALGRYVHTLNGRYYTAEDVGTSEHEMNLIHKETPYVCGTSKSFGSAGNPSPMTAYGIYIAMKRTALEQFNGESLEGKTVAVQGVGHVSYELCRLLHEDGVKLIVTDINKDNAQRAVDEFNATFVEPDDIFSVEADIFAPCALGGILNDDTIPQLKVKAICGSANNQLKDENKHSQMLEEKGILYAPDYIVNSGGVINTADELNGYNETRAKESIEGIDKIVKHIFDIAKEQHKTPLEASQHFAETRLKQMSHIQDIRK</sequence>
<comment type="caution">
    <text evidence="9">The sequence shown here is derived from an EMBL/GenBank/DDBJ whole genome shotgun (WGS) entry which is preliminary data.</text>
</comment>
<protein>
    <recommendedName>
        <fullName evidence="2">NAD-specific glutamate dehydrogenase</fullName>
    </recommendedName>
</protein>
<dbReference type="FunFam" id="3.40.50.10860:FF:000010">
    <property type="entry name" value="Leucine dehydrogenase"/>
    <property type="match status" value="1"/>
</dbReference>
<evidence type="ECO:0000256" key="1">
    <source>
        <dbReference type="ARBA" id="ARBA00006382"/>
    </source>
</evidence>
<keyword evidence="4" id="KW-0520">NAD</keyword>
<dbReference type="InterPro" id="IPR046346">
    <property type="entry name" value="Aminoacid_DH-like_N_sf"/>
</dbReference>
<dbReference type="Gene3D" id="3.40.50.720">
    <property type="entry name" value="NAD(P)-binding Rossmann-like Domain"/>
    <property type="match status" value="1"/>
</dbReference>
<keyword evidence="3 7" id="KW-0560">Oxidoreductase</keyword>
<dbReference type="PANTHER" id="PTHR42722:SF1">
    <property type="entry name" value="VALINE DEHYDROGENASE"/>
    <property type="match status" value="1"/>
</dbReference>
<comment type="catalytic activity">
    <reaction evidence="5">
        <text>L-glutamate + NAD(+) + H2O = 2-oxoglutarate + NH4(+) + NADH + H(+)</text>
        <dbReference type="Rhea" id="RHEA:15133"/>
        <dbReference type="ChEBI" id="CHEBI:15377"/>
        <dbReference type="ChEBI" id="CHEBI:15378"/>
        <dbReference type="ChEBI" id="CHEBI:16810"/>
        <dbReference type="ChEBI" id="CHEBI:28938"/>
        <dbReference type="ChEBI" id="CHEBI:29985"/>
        <dbReference type="ChEBI" id="CHEBI:57540"/>
        <dbReference type="ChEBI" id="CHEBI:57945"/>
        <dbReference type="EC" id="1.4.1.2"/>
    </reaction>
</comment>
<dbReference type="Pfam" id="PF00208">
    <property type="entry name" value="ELFV_dehydrog"/>
    <property type="match status" value="2"/>
</dbReference>
<proteinExistence type="inferred from homology"/>
<gene>
    <name evidence="9" type="ORF">BU085_05420</name>
</gene>
<dbReference type="SUPFAM" id="SSF51735">
    <property type="entry name" value="NAD(P)-binding Rossmann-fold domains"/>
    <property type="match status" value="1"/>
</dbReference>
<comment type="similarity">
    <text evidence="1 7">Belongs to the Glu/Leu/Phe/Val dehydrogenases family.</text>
</comment>
<evidence type="ECO:0000256" key="5">
    <source>
        <dbReference type="ARBA" id="ARBA00047898"/>
    </source>
</evidence>
<dbReference type="STRING" id="1194526.A284_11065"/>
<evidence type="ECO:0000256" key="6">
    <source>
        <dbReference type="PIRSR" id="PIRSR000188-1"/>
    </source>
</evidence>
<evidence type="ECO:0000256" key="2">
    <source>
        <dbReference type="ARBA" id="ARBA00014067"/>
    </source>
</evidence>
<dbReference type="InterPro" id="IPR036291">
    <property type="entry name" value="NAD(P)-bd_dom_sf"/>
</dbReference>
<dbReference type="SUPFAM" id="SSF53223">
    <property type="entry name" value="Aminoacid dehydrogenase-like, N-terminal domain"/>
    <property type="match status" value="1"/>
</dbReference>
<dbReference type="InterPro" id="IPR006097">
    <property type="entry name" value="Glu/Leu/Phe/Val/Trp_DH_dimer"/>
</dbReference>
<dbReference type="InterPro" id="IPR033524">
    <property type="entry name" value="Glu/Leu/Phe/Val_DH_AS"/>
</dbReference>
<dbReference type="InterPro" id="IPR016211">
    <property type="entry name" value="Glu/Phe/Leu/Val/Trp_DH_bac/arc"/>
</dbReference>
<name>A0A2T4Q182_STAWA</name>
<dbReference type="PRINTS" id="PR00082">
    <property type="entry name" value="GLFDHDRGNASE"/>
</dbReference>
<evidence type="ECO:0000256" key="4">
    <source>
        <dbReference type="ARBA" id="ARBA00023027"/>
    </source>
</evidence>
<organism evidence="9 10">
    <name type="scientific">Staphylococcus warneri</name>
    <dbReference type="NCBI Taxonomy" id="1292"/>
    <lineage>
        <taxon>Bacteria</taxon>
        <taxon>Bacillati</taxon>
        <taxon>Bacillota</taxon>
        <taxon>Bacilli</taxon>
        <taxon>Bacillales</taxon>
        <taxon>Staphylococcaceae</taxon>
        <taxon>Staphylococcus</taxon>
    </lineage>
</organism>
<evidence type="ECO:0000313" key="10">
    <source>
        <dbReference type="Proteomes" id="UP000240717"/>
    </source>
</evidence>